<dbReference type="GO" id="GO:0046820">
    <property type="term" value="F:4-amino-4-deoxychorismate synthase activity"/>
    <property type="evidence" value="ECO:0007669"/>
    <property type="project" value="UniProtKB-EC"/>
</dbReference>
<dbReference type="KEGG" id="asem:NNL22_05450"/>
<evidence type="ECO:0000259" key="3">
    <source>
        <dbReference type="Pfam" id="PF00425"/>
    </source>
</evidence>
<dbReference type="GO" id="GO:0009396">
    <property type="term" value="P:folic acid-containing compound biosynthetic process"/>
    <property type="evidence" value="ECO:0007669"/>
    <property type="project" value="InterPro"/>
</dbReference>
<dbReference type="Proteomes" id="UP001164472">
    <property type="component" value="Chromosome"/>
</dbReference>
<sequence>MPNINLVQLNKFITTKTALERISSLGNPVCLSGKWGASSEQFNYDILSASPSAILTEQRGKLVISTPNKRPLSAHQDALEWLNSHLKETRVDYTVDSANLNTPALPFVFGFIGYASYDYSKQLERLPNNTIDDMELPDLCGGLYHWNLINDNQNEISYLAFGPYCTEEQRTKALSALHSSCTKQQDFQLTASFSSDTTKNNYHAAFNRVRGYIEEGDCYQINLTHRHQAQYHGESHLAFSHLKNKLNTPYSGYLEFIDHQVISLSPEQFISVDGNKIETKPIKGTIKRGASDEDDKGLISTLNKSKKDRAENLMIVDLLRNDLNKSCTPGSVKVPKIFEVETYPNVHHLVSTITGEKTEQTTSIDVFRQAFPGGSITGAPKIRAMEIIEQLEKTRRGVYCGSIFYAGYDGNMDSNICIRTLLCKDSKIYCWGGGGIVADSNCEDEYQESITKVKNLMDELEKMSGLKW</sequence>
<dbReference type="Pfam" id="PF00425">
    <property type="entry name" value="Chorismate_bind"/>
    <property type="match status" value="1"/>
</dbReference>
<feature type="domain" description="Anthranilate synthase component I N-terminal" evidence="4">
    <location>
        <begin position="15"/>
        <end position="158"/>
    </location>
</feature>
<dbReference type="InterPro" id="IPR006805">
    <property type="entry name" value="Anth_synth_I_N"/>
</dbReference>
<protein>
    <recommendedName>
        <fullName evidence="1">aminodeoxychorismate synthase</fullName>
        <ecNumber evidence="1">2.6.1.85</ecNumber>
    </recommendedName>
</protein>
<dbReference type="SUPFAM" id="SSF56322">
    <property type="entry name" value="ADC synthase"/>
    <property type="match status" value="1"/>
</dbReference>
<dbReference type="InterPro" id="IPR019999">
    <property type="entry name" value="Anth_synth_I-like"/>
</dbReference>
<evidence type="ECO:0000313" key="5">
    <source>
        <dbReference type="EMBL" id="UZW76027.1"/>
    </source>
</evidence>
<dbReference type="InterPro" id="IPR005802">
    <property type="entry name" value="ADC_synth_comp_1"/>
</dbReference>
<keyword evidence="2 5" id="KW-0808">Transferase</keyword>
<reference evidence="5" key="1">
    <citation type="submission" date="2022-07" db="EMBL/GenBank/DDBJ databases">
        <title>Alkalimarinus sp. nov., isolated from gut of a Alitta virens.</title>
        <authorList>
            <person name="Yang A.I."/>
            <person name="Shin N.-R."/>
        </authorList>
    </citation>
    <scope>NUCLEOTIDE SEQUENCE</scope>
    <source>
        <strain evidence="5">FA028</strain>
    </source>
</reference>
<organism evidence="5 6">
    <name type="scientific">Alkalimarinus sediminis</name>
    <dbReference type="NCBI Taxonomy" id="1632866"/>
    <lineage>
        <taxon>Bacteria</taxon>
        <taxon>Pseudomonadati</taxon>
        <taxon>Pseudomonadota</taxon>
        <taxon>Gammaproteobacteria</taxon>
        <taxon>Alteromonadales</taxon>
        <taxon>Alteromonadaceae</taxon>
        <taxon>Alkalimarinus</taxon>
    </lineage>
</organism>
<gene>
    <name evidence="5" type="primary">pabB</name>
    <name evidence="5" type="ORF">NNL22_05450</name>
</gene>
<feature type="domain" description="Chorismate-utilising enzyme C-terminal" evidence="3">
    <location>
        <begin position="199"/>
        <end position="452"/>
    </location>
</feature>
<dbReference type="AlphaFoldDB" id="A0A9E8KRG1"/>
<name>A0A9E8KRG1_9ALTE</name>
<dbReference type="RefSeq" id="WP_251812195.1">
    <property type="nucleotide sequence ID" value="NZ_CP101527.1"/>
</dbReference>
<dbReference type="EC" id="2.6.1.85" evidence="1"/>
<dbReference type="Gene3D" id="3.60.120.10">
    <property type="entry name" value="Anthranilate synthase"/>
    <property type="match status" value="1"/>
</dbReference>
<proteinExistence type="predicted"/>
<dbReference type="PRINTS" id="PR00095">
    <property type="entry name" value="ANTSNTHASEI"/>
</dbReference>
<dbReference type="PANTHER" id="PTHR11236:SF50">
    <property type="entry name" value="AMINODEOXYCHORISMATE SYNTHASE COMPONENT 1"/>
    <property type="match status" value="1"/>
</dbReference>
<evidence type="ECO:0000259" key="4">
    <source>
        <dbReference type="Pfam" id="PF04715"/>
    </source>
</evidence>
<dbReference type="Pfam" id="PF04715">
    <property type="entry name" value="Anth_synt_I_N"/>
    <property type="match status" value="1"/>
</dbReference>
<evidence type="ECO:0000313" key="6">
    <source>
        <dbReference type="Proteomes" id="UP001164472"/>
    </source>
</evidence>
<dbReference type="InterPro" id="IPR015890">
    <property type="entry name" value="Chorismate_C"/>
</dbReference>
<dbReference type="GO" id="GO:0000162">
    <property type="term" value="P:L-tryptophan biosynthetic process"/>
    <property type="evidence" value="ECO:0007669"/>
    <property type="project" value="TreeGrafter"/>
</dbReference>
<dbReference type="PANTHER" id="PTHR11236">
    <property type="entry name" value="AMINOBENZOATE/ANTHRANILATE SYNTHASE"/>
    <property type="match status" value="1"/>
</dbReference>
<dbReference type="EMBL" id="CP101527">
    <property type="protein sequence ID" value="UZW76027.1"/>
    <property type="molecule type" value="Genomic_DNA"/>
</dbReference>
<dbReference type="InterPro" id="IPR005801">
    <property type="entry name" value="ADC_synthase"/>
</dbReference>
<dbReference type="NCBIfam" id="TIGR00553">
    <property type="entry name" value="pabB"/>
    <property type="match status" value="1"/>
</dbReference>
<keyword evidence="5" id="KW-0032">Aminotransferase</keyword>
<evidence type="ECO:0000256" key="1">
    <source>
        <dbReference type="ARBA" id="ARBA00013139"/>
    </source>
</evidence>
<accession>A0A9E8KRG1</accession>
<keyword evidence="6" id="KW-1185">Reference proteome</keyword>
<evidence type="ECO:0000256" key="2">
    <source>
        <dbReference type="ARBA" id="ARBA00022679"/>
    </source>
</evidence>